<feature type="compositionally biased region" description="Polar residues" evidence="7">
    <location>
        <begin position="569"/>
        <end position="594"/>
    </location>
</feature>
<feature type="region of interest" description="Disordered" evidence="7">
    <location>
        <begin position="563"/>
        <end position="625"/>
    </location>
</feature>
<dbReference type="PROSITE" id="PS00344">
    <property type="entry name" value="GATA_ZN_FINGER_1"/>
    <property type="match status" value="1"/>
</dbReference>
<evidence type="ECO:0000256" key="2">
    <source>
        <dbReference type="ARBA" id="ARBA00022723"/>
    </source>
</evidence>
<feature type="compositionally biased region" description="Polar residues" evidence="7">
    <location>
        <begin position="374"/>
        <end position="419"/>
    </location>
</feature>
<gene>
    <name evidence="9" type="primary">GAT1_1</name>
    <name evidence="9" type="ORF">PGT21_009171</name>
</gene>
<evidence type="ECO:0000256" key="4">
    <source>
        <dbReference type="ARBA" id="ARBA00022833"/>
    </source>
</evidence>
<sequence length="1276" mass="138754">MHQQSSDFTSANSNNNTSHSPLSHLNSPSDLSSDPPNWRSGFGNGRFTVDSGGGGGSAPVDGAPAPAGNNPSGSSSTQLTGHELSLSMMIEAAKQQRTRLDFNSTYHPQSHYHHNLSAQQNTTRPSELTQSILNLSASPQSIHDTEPFPSTAIISTESSTTTNRIPIPTSASSLYHQDQSDPFSNLVGQIPDGIGPSSLPTHFGGWNSHPDTHHFGSVPSSPLHGLENGYPVENFLTNSSAAHHPSHPFTTISSAASSSRRNNSLFLDSSHSNNPQAPFLTKPVQSYPPNDKIDSQFSIQNSHLSNLDHPIRNPTSEAHQGLSSHQSPPPNCDSSMFFAAMMGKRPGSGGPSLFSASRSSSDATVGAPTPGGDNYSNNLTLRSTQADFNPRQTILPQANTRWHPNNNAIPPTDNNSSQPIRKLTEDAIYVSNGVAGHPNERTSAEWANQPPTSDRSCWPLREPSTFLESPLSAPYSPFSPSSPYSSWSSLAPADESSAHEHRSASGTLRSHDPFAAQLWQLYGPRDERPPTNDALESLVRRLTELGLDVNQIRQRFNSHEWKDSLMPKETSNSNLSTDNSGATTRTSNFTQNHNESNEPIHEPSSDKAFRSGMRNTPQPVRLSKINEHTEGPTIKLESHINPQICREPSLERGRKIEGGRRAACNLAGRWQECTNLNRSPAVSDMDWKPHSRSRSRTHTDWRQDSRSRSRLQELRPEFLTAGHLFEGDSSKGESSSSGMNQRLKPESGPFAPPPSSLFPELSDQQNAGASGSSGIPNNDAYHHGIIQQLIGSYQAQQSEENGYQSLAEKHNHLNFDILGPLASSCGLFQSSSSIPLGEFEFGAWHTPIKPSQHSFLGSVPGLTQDRADLANAHSEYGYIPRLVRKTSFDEILAQQHHQPKRATDSGDRSPARLDNLSCSTNESLVRPNTATDSREGQYRAGLDGSGGEKVQTGSTNQPDYFAFLSSTLSQNDSNETEFKNPFQSSRLSSHSNSSDNLAFQDAENSNLQPFFPTDGASIVDRITPYDILTQLDHFDSTPLAHNQRGQWLQGSVAPTAVQPANVESTKKPEVNRMVSSPSSTSSSSEASSRGGLALRINTANAQNKMEKELAADDAPTKISFSGGRSNHTSSIGEARKRTKQLPYSSGDLGNSNNNNNASTSSGQSNNANIQCLNCHTTETPLWRRDSEGKPLCNACGLFVNLHGTPRPAALSTGVIKRRNRGKNREKNPPTSTKPQPQQTYNPPRAANNPPPHHNQYPNNNNDHQPRASSSTSHYPQ</sequence>
<evidence type="ECO:0000313" key="9">
    <source>
        <dbReference type="EMBL" id="KAA1117490.1"/>
    </source>
</evidence>
<dbReference type="InterPro" id="IPR000679">
    <property type="entry name" value="Znf_GATA"/>
</dbReference>
<dbReference type="Pfam" id="PF00320">
    <property type="entry name" value="GATA"/>
    <property type="match status" value="1"/>
</dbReference>
<evidence type="ECO:0000256" key="6">
    <source>
        <dbReference type="PROSITE-ProRule" id="PRU00094"/>
    </source>
</evidence>
<feature type="region of interest" description="Disordered" evidence="7">
    <location>
        <begin position="679"/>
        <end position="780"/>
    </location>
</feature>
<feature type="compositionally biased region" description="Polar residues" evidence="7">
    <location>
        <begin position="1266"/>
        <end position="1276"/>
    </location>
</feature>
<feature type="region of interest" description="Disordered" evidence="7">
    <location>
        <begin position="433"/>
        <end position="461"/>
    </location>
</feature>
<dbReference type="SUPFAM" id="SSF57716">
    <property type="entry name" value="Glucocorticoid receptor-like (DNA-binding domain)"/>
    <property type="match status" value="1"/>
</dbReference>
<feature type="compositionally biased region" description="Polar residues" evidence="7">
    <location>
        <begin position="916"/>
        <end position="931"/>
    </location>
</feature>
<comment type="caution">
    <text evidence="9">The sequence shown here is derived from an EMBL/GenBank/DDBJ whole genome shotgun (WGS) entry which is preliminary data.</text>
</comment>
<evidence type="ECO:0000259" key="8">
    <source>
        <dbReference type="PROSITE" id="PS50114"/>
    </source>
</evidence>
<dbReference type="PANTHER" id="PTHR10071:SF281">
    <property type="entry name" value="BOX A-BINDING FACTOR-RELATED"/>
    <property type="match status" value="1"/>
</dbReference>
<dbReference type="GO" id="GO:0000981">
    <property type="term" value="F:DNA-binding transcription factor activity, RNA polymerase II-specific"/>
    <property type="evidence" value="ECO:0007669"/>
    <property type="project" value="TreeGrafter"/>
</dbReference>
<feature type="compositionally biased region" description="Basic and acidic residues" evidence="7">
    <location>
        <begin position="595"/>
        <end position="609"/>
    </location>
</feature>
<accession>A0A5B0QWH6</accession>
<feature type="compositionally biased region" description="Polar residues" evidence="7">
    <location>
        <begin position="445"/>
        <end position="455"/>
    </location>
</feature>
<protein>
    <submittedName>
        <fullName evidence="9">GATA zinc finger</fullName>
    </submittedName>
</protein>
<dbReference type="PROSITE" id="PS50114">
    <property type="entry name" value="GATA_ZN_FINGER_2"/>
    <property type="match status" value="1"/>
</dbReference>
<feature type="compositionally biased region" description="Low complexity" evidence="7">
    <location>
        <begin position="1075"/>
        <end position="1088"/>
    </location>
</feature>
<feature type="compositionally biased region" description="Low complexity" evidence="7">
    <location>
        <begin position="984"/>
        <end position="994"/>
    </location>
</feature>
<dbReference type="GO" id="GO:0000978">
    <property type="term" value="F:RNA polymerase II cis-regulatory region sequence-specific DNA binding"/>
    <property type="evidence" value="ECO:0007669"/>
    <property type="project" value="TreeGrafter"/>
</dbReference>
<dbReference type="OrthoDB" id="515401at2759"/>
<feature type="region of interest" description="Disordered" evidence="7">
    <location>
        <begin position="1"/>
        <end position="79"/>
    </location>
</feature>
<feature type="compositionally biased region" description="Low complexity" evidence="7">
    <location>
        <begin position="351"/>
        <end position="361"/>
    </location>
</feature>
<dbReference type="SMART" id="SM00401">
    <property type="entry name" value="ZnF_GATA"/>
    <property type="match status" value="1"/>
</dbReference>
<evidence type="ECO:0000256" key="5">
    <source>
        <dbReference type="ARBA" id="ARBA00023242"/>
    </source>
</evidence>
<dbReference type="GO" id="GO:0045944">
    <property type="term" value="P:positive regulation of transcription by RNA polymerase II"/>
    <property type="evidence" value="ECO:0007669"/>
    <property type="project" value="TreeGrafter"/>
</dbReference>
<dbReference type="AlphaFoldDB" id="A0A5B0QWH6"/>
<dbReference type="Gene3D" id="3.30.50.10">
    <property type="entry name" value="Erythroid Transcription Factor GATA-1, subunit A"/>
    <property type="match status" value="1"/>
</dbReference>
<dbReference type="Proteomes" id="UP000324748">
    <property type="component" value="Unassembled WGS sequence"/>
</dbReference>
<feature type="compositionally biased region" description="Low complexity" evidence="7">
    <location>
        <begin position="58"/>
        <end position="76"/>
    </location>
</feature>
<dbReference type="InterPro" id="IPR039355">
    <property type="entry name" value="Transcription_factor_GATA"/>
</dbReference>
<feature type="region of interest" description="Disordered" evidence="7">
    <location>
        <begin position="972"/>
        <end position="997"/>
    </location>
</feature>
<feature type="compositionally biased region" description="Polar residues" evidence="7">
    <location>
        <begin position="313"/>
        <end position="326"/>
    </location>
</feature>
<keyword evidence="5" id="KW-0539">Nucleus</keyword>
<feature type="region of interest" description="Disordered" evidence="7">
    <location>
        <begin position="263"/>
        <end position="419"/>
    </location>
</feature>
<feature type="compositionally biased region" description="Low complexity" evidence="7">
    <location>
        <begin position="1"/>
        <end position="37"/>
    </location>
</feature>
<proteinExistence type="predicted"/>
<feature type="compositionally biased region" description="Basic and acidic residues" evidence="7">
    <location>
        <begin position="901"/>
        <end position="911"/>
    </location>
</feature>
<dbReference type="PRINTS" id="PR00619">
    <property type="entry name" value="GATAZNFINGER"/>
</dbReference>
<keyword evidence="10" id="KW-1185">Reference proteome</keyword>
<feature type="region of interest" description="Disordered" evidence="7">
    <location>
        <begin position="1105"/>
        <end position="1163"/>
    </location>
</feature>
<keyword evidence="4" id="KW-0862">Zinc</keyword>
<feature type="compositionally biased region" description="Low complexity" evidence="7">
    <location>
        <begin position="1144"/>
        <end position="1163"/>
    </location>
</feature>
<feature type="region of interest" description="Disordered" evidence="7">
    <location>
        <begin position="1202"/>
        <end position="1276"/>
    </location>
</feature>
<feature type="compositionally biased region" description="Low complexity" evidence="7">
    <location>
        <begin position="1228"/>
        <end position="1262"/>
    </location>
</feature>
<feature type="compositionally biased region" description="Basic and acidic residues" evidence="7">
    <location>
        <begin position="697"/>
        <end position="716"/>
    </location>
</feature>
<keyword evidence="2" id="KW-0479">Metal-binding</keyword>
<evidence type="ECO:0000256" key="1">
    <source>
        <dbReference type="ARBA" id="ARBA00004123"/>
    </source>
</evidence>
<dbReference type="InterPro" id="IPR013088">
    <property type="entry name" value="Znf_NHR/GATA"/>
</dbReference>
<dbReference type="EMBL" id="VSWC01000002">
    <property type="protein sequence ID" value="KAA1117490.1"/>
    <property type="molecule type" value="Genomic_DNA"/>
</dbReference>
<name>A0A5B0QWH6_PUCGR</name>
<dbReference type="GO" id="GO:0005634">
    <property type="term" value="C:nucleus"/>
    <property type="evidence" value="ECO:0007669"/>
    <property type="project" value="UniProtKB-SubCell"/>
</dbReference>
<evidence type="ECO:0000256" key="7">
    <source>
        <dbReference type="SAM" id="MobiDB-lite"/>
    </source>
</evidence>
<evidence type="ECO:0000256" key="3">
    <source>
        <dbReference type="ARBA" id="ARBA00022771"/>
    </source>
</evidence>
<feature type="domain" description="GATA-type" evidence="8">
    <location>
        <begin position="1165"/>
        <end position="1218"/>
    </location>
</feature>
<feature type="compositionally biased region" description="Polar residues" evidence="7">
    <location>
        <begin position="1118"/>
        <end position="1131"/>
    </location>
</feature>
<reference evidence="9 10" key="1">
    <citation type="submission" date="2019-05" db="EMBL/GenBank/DDBJ databases">
        <title>Emergence of the Ug99 lineage of the wheat stem rust pathogen through somatic hybridization.</title>
        <authorList>
            <person name="Li F."/>
            <person name="Upadhyaya N.M."/>
            <person name="Sperschneider J."/>
            <person name="Matny O."/>
            <person name="Nguyen-Phuc H."/>
            <person name="Mago R."/>
            <person name="Raley C."/>
            <person name="Miller M.E."/>
            <person name="Silverstein K.A.T."/>
            <person name="Henningsen E."/>
            <person name="Hirsch C.D."/>
            <person name="Visser B."/>
            <person name="Pretorius Z.A."/>
            <person name="Steffenson B.J."/>
            <person name="Schwessinger B."/>
            <person name="Dodds P.N."/>
            <person name="Figueroa M."/>
        </authorList>
    </citation>
    <scope>NUCLEOTIDE SEQUENCE [LARGE SCALE GENOMIC DNA]</scope>
    <source>
        <strain evidence="9">21-0</strain>
    </source>
</reference>
<dbReference type="FunFam" id="3.30.50.10:FF:000007">
    <property type="entry name" value="Nitrogen regulatory AreA, N-terminal"/>
    <property type="match status" value="1"/>
</dbReference>
<feature type="region of interest" description="Disordered" evidence="7">
    <location>
        <begin position="895"/>
        <end position="956"/>
    </location>
</feature>
<dbReference type="GO" id="GO:0000122">
    <property type="term" value="P:negative regulation of transcription by RNA polymerase II"/>
    <property type="evidence" value="ECO:0007669"/>
    <property type="project" value="TreeGrafter"/>
</dbReference>
<dbReference type="PANTHER" id="PTHR10071">
    <property type="entry name" value="TRANSCRIPTION FACTOR GATA FAMILY MEMBER"/>
    <property type="match status" value="1"/>
</dbReference>
<feature type="compositionally biased region" description="Polar residues" evidence="7">
    <location>
        <begin position="295"/>
        <end position="305"/>
    </location>
</feature>
<dbReference type="CDD" id="cd00202">
    <property type="entry name" value="ZnF_GATA"/>
    <property type="match status" value="1"/>
</dbReference>
<keyword evidence="3 6" id="KW-0863">Zinc-finger</keyword>
<comment type="subcellular location">
    <subcellularLocation>
        <location evidence="1">Nucleus</location>
    </subcellularLocation>
</comment>
<dbReference type="GO" id="GO:0008270">
    <property type="term" value="F:zinc ion binding"/>
    <property type="evidence" value="ECO:0007669"/>
    <property type="project" value="UniProtKB-KW"/>
</dbReference>
<evidence type="ECO:0000313" key="10">
    <source>
        <dbReference type="Proteomes" id="UP000324748"/>
    </source>
</evidence>
<organism evidence="9 10">
    <name type="scientific">Puccinia graminis f. sp. tritici</name>
    <dbReference type="NCBI Taxonomy" id="56615"/>
    <lineage>
        <taxon>Eukaryota</taxon>
        <taxon>Fungi</taxon>
        <taxon>Dikarya</taxon>
        <taxon>Basidiomycota</taxon>
        <taxon>Pucciniomycotina</taxon>
        <taxon>Pucciniomycetes</taxon>
        <taxon>Pucciniales</taxon>
        <taxon>Pucciniaceae</taxon>
        <taxon>Puccinia</taxon>
    </lineage>
</organism>
<feature type="region of interest" description="Disordered" evidence="7">
    <location>
        <begin position="1061"/>
        <end position="1091"/>
    </location>
</feature>
<feature type="compositionally biased region" description="Polar residues" evidence="7">
    <location>
        <begin position="762"/>
        <end position="776"/>
    </location>
</feature>